<proteinExistence type="predicted"/>
<dbReference type="AlphaFoldDB" id="A0A9N7NXM0"/>
<accession>A0A9N7NXM0</accession>
<dbReference type="Proteomes" id="UP001153555">
    <property type="component" value="Unassembled WGS sequence"/>
</dbReference>
<name>A0A9N7NXM0_STRHE</name>
<comment type="caution">
    <text evidence="1">The sequence shown here is derived from an EMBL/GenBank/DDBJ whole genome shotgun (WGS) entry which is preliminary data.</text>
</comment>
<evidence type="ECO:0000313" key="1">
    <source>
        <dbReference type="EMBL" id="CAA0841265.1"/>
    </source>
</evidence>
<feature type="non-terminal residue" evidence="1">
    <location>
        <position position="1"/>
    </location>
</feature>
<feature type="non-terminal residue" evidence="1">
    <location>
        <position position="101"/>
    </location>
</feature>
<sequence>ISKERPLSREASDQLPSAIAVTSINSSGVLLAPATCPLCCRVSEITVQLRCALSREIEPSEDSSSHVPCIPKVSSFEASDRLVRFLISRRFPKMGNLSKPP</sequence>
<gene>
    <name evidence="1" type="ORF">SHERM_07280</name>
</gene>
<reference evidence="1" key="1">
    <citation type="submission" date="2019-12" db="EMBL/GenBank/DDBJ databases">
        <authorList>
            <person name="Scholes J."/>
        </authorList>
    </citation>
    <scope>NUCLEOTIDE SEQUENCE</scope>
</reference>
<protein>
    <submittedName>
        <fullName evidence="1">Uncharacterized protein</fullName>
    </submittedName>
</protein>
<keyword evidence="2" id="KW-1185">Reference proteome</keyword>
<dbReference type="EMBL" id="CACSLK010034108">
    <property type="protein sequence ID" value="CAA0841265.1"/>
    <property type="molecule type" value="Genomic_DNA"/>
</dbReference>
<evidence type="ECO:0000313" key="2">
    <source>
        <dbReference type="Proteomes" id="UP001153555"/>
    </source>
</evidence>
<organism evidence="1 2">
    <name type="scientific">Striga hermonthica</name>
    <name type="common">Purple witchweed</name>
    <name type="synonym">Buchnera hermonthica</name>
    <dbReference type="NCBI Taxonomy" id="68872"/>
    <lineage>
        <taxon>Eukaryota</taxon>
        <taxon>Viridiplantae</taxon>
        <taxon>Streptophyta</taxon>
        <taxon>Embryophyta</taxon>
        <taxon>Tracheophyta</taxon>
        <taxon>Spermatophyta</taxon>
        <taxon>Magnoliopsida</taxon>
        <taxon>eudicotyledons</taxon>
        <taxon>Gunneridae</taxon>
        <taxon>Pentapetalae</taxon>
        <taxon>asterids</taxon>
        <taxon>lamiids</taxon>
        <taxon>Lamiales</taxon>
        <taxon>Orobanchaceae</taxon>
        <taxon>Buchnereae</taxon>
        <taxon>Striga</taxon>
    </lineage>
</organism>